<keyword evidence="3" id="KW-1185">Reference proteome</keyword>
<sequence length="169" mass="18664">MQLSSILHSSLALLLPTASLAAPTPAPEAGLTTVEARQLGGGPSNSGAGTSWSRTWSDTTLVQPMNFDAIPTGGCSYDIVFRRDARDTKYKLAYYAIFGSGEVETQELKTPINLQYRGTFDSAGRREYYGFIQDACSTFYTARPPPRVFKIYFTESQSSKTNWISPKFY</sequence>
<evidence type="ECO:0000256" key="1">
    <source>
        <dbReference type="SAM" id="SignalP"/>
    </source>
</evidence>
<dbReference type="AlphaFoldDB" id="A0A8X7T262"/>
<evidence type="ECO:0008006" key="4">
    <source>
        <dbReference type="Google" id="ProtNLM"/>
    </source>
</evidence>
<reference evidence="2" key="1">
    <citation type="submission" date="2016-04" db="EMBL/GenBank/DDBJ databases">
        <authorList>
            <person name="Nguyen H.D."/>
            <person name="Samba Siva P."/>
            <person name="Cullis J."/>
            <person name="Levesque C.A."/>
            <person name="Hambleton S."/>
        </authorList>
    </citation>
    <scope>NUCLEOTIDE SEQUENCE</scope>
    <source>
        <strain evidence="2">DAOMC 236422</strain>
    </source>
</reference>
<name>A0A8X7T262_9BASI</name>
<dbReference type="EMBL" id="LWDG02000453">
    <property type="protein sequence ID" value="KAE8265417.1"/>
    <property type="molecule type" value="Genomic_DNA"/>
</dbReference>
<dbReference type="Proteomes" id="UP000078113">
    <property type="component" value="Unassembled WGS sequence"/>
</dbReference>
<feature type="chain" id="PRO_5036476666" description="CUB domain-containing protein" evidence="1">
    <location>
        <begin position="22"/>
        <end position="169"/>
    </location>
</feature>
<protein>
    <recommendedName>
        <fullName evidence="4">CUB domain-containing protein</fullName>
    </recommendedName>
</protein>
<evidence type="ECO:0000313" key="3">
    <source>
        <dbReference type="Proteomes" id="UP000078113"/>
    </source>
</evidence>
<evidence type="ECO:0000313" key="2">
    <source>
        <dbReference type="EMBL" id="KAE8265417.1"/>
    </source>
</evidence>
<organism evidence="2 3">
    <name type="scientific">Tilletia walkeri</name>
    <dbReference type="NCBI Taxonomy" id="117179"/>
    <lineage>
        <taxon>Eukaryota</taxon>
        <taxon>Fungi</taxon>
        <taxon>Dikarya</taxon>
        <taxon>Basidiomycota</taxon>
        <taxon>Ustilaginomycotina</taxon>
        <taxon>Exobasidiomycetes</taxon>
        <taxon>Tilletiales</taxon>
        <taxon>Tilletiaceae</taxon>
        <taxon>Tilletia</taxon>
    </lineage>
</organism>
<feature type="signal peptide" evidence="1">
    <location>
        <begin position="1"/>
        <end position="21"/>
    </location>
</feature>
<accession>A0A8X7T262</accession>
<gene>
    <name evidence="2" type="ORF">A4X09_0g6654</name>
</gene>
<comment type="caution">
    <text evidence="2">The sequence shown here is derived from an EMBL/GenBank/DDBJ whole genome shotgun (WGS) entry which is preliminary data.</text>
</comment>
<keyword evidence="1" id="KW-0732">Signal</keyword>
<reference evidence="2" key="2">
    <citation type="journal article" date="2019" name="IMA Fungus">
        <title>Genome sequencing and comparison of five Tilletia species to identify candidate genes for the detection of regulated species infecting wheat.</title>
        <authorList>
            <person name="Nguyen H.D.T."/>
            <person name="Sultana T."/>
            <person name="Kesanakurti P."/>
            <person name="Hambleton S."/>
        </authorList>
    </citation>
    <scope>NUCLEOTIDE SEQUENCE</scope>
    <source>
        <strain evidence="2">DAOMC 236422</strain>
    </source>
</reference>
<proteinExistence type="predicted"/>